<protein>
    <submittedName>
        <fullName evidence="5">Trans-aconitate methyltransferase 1</fullName>
        <ecNumber evidence="5">2.1.1.145</ecNumber>
    </submittedName>
</protein>
<accession>A0A9W8AF11</accession>
<sequence length="333" mass="36968">MPQPVHSAFALDDFQSDVYQDNRPNYESWLTGKMIAYSLSHNIGRAIPHGSPHFFNVAVDLATGTGQMTALLSNVAQQVYAMDVSVPMIAAAVPRPNVTYSIHQAEGPWNPAIAPHSVDLVTVATAAHWFKRPDVWQQIHRMLRPGGTLALVNYIFPGFPGRSRATAMLWALADSDNYLGKYWDQGRFDADTLLGSWDLPFDGVKRYYYPAGLVSAQNCRKNSGDPTAKPLPTSTAPDHLQRIHENQTGNGLHLPSSSPIVRMDMSPAQIEDSIRTWSGYKRFCDAHPDRANLAHEYVEKMMAAEGCTSWNETWAADWNSVFILATNPDRPTA</sequence>
<proteinExistence type="inferred from homology"/>
<evidence type="ECO:0000256" key="3">
    <source>
        <dbReference type="ARBA" id="ARBA00022679"/>
    </source>
</evidence>
<feature type="domain" description="Methyltransferase type 11" evidence="4">
    <location>
        <begin position="59"/>
        <end position="150"/>
    </location>
</feature>
<comment type="caution">
    <text evidence="5">The sequence shown here is derived from an EMBL/GenBank/DDBJ whole genome shotgun (WGS) entry which is preliminary data.</text>
</comment>
<dbReference type="InterPro" id="IPR013216">
    <property type="entry name" value="Methyltransf_11"/>
</dbReference>
<dbReference type="InterPro" id="IPR051052">
    <property type="entry name" value="Diverse_substrate_MTase"/>
</dbReference>
<name>A0A9W8AF11_9FUNG</name>
<dbReference type="CDD" id="cd02440">
    <property type="entry name" value="AdoMet_MTases"/>
    <property type="match status" value="1"/>
</dbReference>
<reference evidence="5" key="1">
    <citation type="submission" date="2022-07" db="EMBL/GenBank/DDBJ databases">
        <title>Phylogenomic reconstructions and comparative analyses of Kickxellomycotina fungi.</title>
        <authorList>
            <person name="Reynolds N.K."/>
            <person name="Stajich J.E."/>
            <person name="Barry K."/>
            <person name="Grigoriev I.V."/>
            <person name="Crous P."/>
            <person name="Smith M.E."/>
        </authorList>
    </citation>
    <scope>NUCLEOTIDE SEQUENCE</scope>
    <source>
        <strain evidence="5">RSA 861</strain>
    </source>
</reference>
<keyword evidence="6" id="KW-1185">Reference proteome</keyword>
<dbReference type="AlphaFoldDB" id="A0A9W8AF11"/>
<comment type="similarity">
    <text evidence="1">Belongs to the methyltransferase superfamily.</text>
</comment>
<dbReference type="SUPFAM" id="SSF53335">
    <property type="entry name" value="S-adenosyl-L-methionine-dependent methyltransferases"/>
    <property type="match status" value="1"/>
</dbReference>
<dbReference type="Proteomes" id="UP001150569">
    <property type="component" value="Unassembled WGS sequence"/>
</dbReference>
<dbReference type="EMBL" id="JANBPT010000007">
    <property type="protein sequence ID" value="KAJ1930422.1"/>
    <property type="molecule type" value="Genomic_DNA"/>
</dbReference>
<gene>
    <name evidence="5" type="primary">TMT1_1</name>
    <name evidence="5" type="ORF">IWQ60_000288</name>
</gene>
<organism evidence="5 6">
    <name type="scientific">Tieghemiomyces parasiticus</name>
    <dbReference type="NCBI Taxonomy" id="78921"/>
    <lineage>
        <taxon>Eukaryota</taxon>
        <taxon>Fungi</taxon>
        <taxon>Fungi incertae sedis</taxon>
        <taxon>Zoopagomycota</taxon>
        <taxon>Kickxellomycotina</taxon>
        <taxon>Dimargaritomycetes</taxon>
        <taxon>Dimargaritales</taxon>
        <taxon>Dimargaritaceae</taxon>
        <taxon>Tieghemiomyces</taxon>
    </lineage>
</organism>
<dbReference type="GO" id="GO:0032259">
    <property type="term" value="P:methylation"/>
    <property type="evidence" value="ECO:0007669"/>
    <property type="project" value="UniProtKB-KW"/>
</dbReference>
<evidence type="ECO:0000256" key="1">
    <source>
        <dbReference type="ARBA" id="ARBA00008361"/>
    </source>
</evidence>
<dbReference type="PANTHER" id="PTHR44942">
    <property type="entry name" value="METHYLTRANSF_11 DOMAIN-CONTAINING PROTEIN"/>
    <property type="match status" value="1"/>
</dbReference>
<dbReference type="EC" id="2.1.1.145" evidence="5"/>
<dbReference type="PANTHER" id="PTHR44942:SF4">
    <property type="entry name" value="METHYLTRANSFERASE TYPE 11 DOMAIN-CONTAINING PROTEIN"/>
    <property type="match status" value="1"/>
</dbReference>
<dbReference type="GO" id="GO:0046547">
    <property type="term" value="F:trans-aconitate 3-methyltransferase activity"/>
    <property type="evidence" value="ECO:0007669"/>
    <property type="project" value="UniProtKB-EC"/>
</dbReference>
<evidence type="ECO:0000313" key="6">
    <source>
        <dbReference type="Proteomes" id="UP001150569"/>
    </source>
</evidence>
<keyword evidence="2 5" id="KW-0489">Methyltransferase</keyword>
<dbReference type="Gene3D" id="3.40.50.150">
    <property type="entry name" value="Vaccinia Virus protein VP39"/>
    <property type="match status" value="1"/>
</dbReference>
<evidence type="ECO:0000256" key="2">
    <source>
        <dbReference type="ARBA" id="ARBA00022603"/>
    </source>
</evidence>
<evidence type="ECO:0000313" key="5">
    <source>
        <dbReference type="EMBL" id="KAJ1930422.1"/>
    </source>
</evidence>
<keyword evidence="3 5" id="KW-0808">Transferase</keyword>
<dbReference type="Pfam" id="PF08241">
    <property type="entry name" value="Methyltransf_11"/>
    <property type="match status" value="1"/>
</dbReference>
<dbReference type="OrthoDB" id="10027013at2759"/>
<dbReference type="InterPro" id="IPR029063">
    <property type="entry name" value="SAM-dependent_MTases_sf"/>
</dbReference>
<evidence type="ECO:0000259" key="4">
    <source>
        <dbReference type="Pfam" id="PF08241"/>
    </source>
</evidence>